<dbReference type="AlphaFoldDB" id="A0A1Q5UDF4"/>
<proteinExistence type="inferred from homology"/>
<dbReference type="EMBL" id="MNBE01000313">
    <property type="protein sequence ID" value="OKP10503.1"/>
    <property type="molecule type" value="Genomic_DNA"/>
</dbReference>
<evidence type="ECO:0000256" key="3">
    <source>
        <dbReference type="ARBA" id="ARBA00023242"/>
    </source>
</evidence>
<dbReference type="Pfam" id="PF03870">
    <property type="entry name" value="RNA_pol_Rpb8"/>
    <property type="match status" value="1"/>
</dbReference>
<gene>
    <name evidence="5" type="ORF">PENSUB_3806</name>
</gene>
<dbReference type="GO" id="GO:0006351">
    <property type="term" value="P:DNA-templated transcription"/>
    <property type="evidence" value="ECO:0007669"/>
    <property type="project" value="UniProtKB-UniRule"/>
</dbReference>
<dbReference type="InterPro" id="IPR005570">
    <property type="entry name" value="RPABC3"/>
</dbReference>
<evidence type="ECO:0000313" key="5">
    <source>
        <dbReference type="EMBL" id="OKP10503.1"/>
    </source>
</evidence>
<accession>A0A1Q5UDF4</accession>
<dbReference type="InterPro" id="IPR012340">
    <property type="entry name" value="NA-bd_OB-fold"/>
</dbReference>
<dbReference type="PIRSF" id="PIRSF000779">
    <property type="entry name" value="RNA_pol_Rpb8"/>
    <property type="match status" value="1"/>
</dbReference>
<dbReference type="Proteomes" id="UP000186955">
    <property type="component" value="Unassembled WGS sequence"/>
</dbReference>
<name>A0A1Q5UDF4_9EURO</name>
<dbReference type="SUPFAM" id="SSF50249">
    <property type="entry name" value="Nucleic acid-binding proteins"/>
    <property type="match status" value="1"/>
</dbReference>
<dbReference type="GO" id="GO:0005665">
    <property type="term" value="C:RNA polymerase II, core complex"/>
    <property type="evidence" value="ECO:0007669"/>
    <property type="project" value="UniProtKB-UniRule"/>
</dbReference>
<keyword evidence="3 4" id="KW-0539">Nucleus</keyword>
<dbReference type="SMART" id="SM00658">
    <property type="entry name" value="RPOL8c"/>
    <property type="match status" value="1"/>
</dbReference>
<keyword evidence="6" id="KW-1185">Reference proteome</keyword>
<protein>
    <recommendedName>
        <fullName evidence="4">DNA-directed RNA polymerases I, II, and III subunit RPABC3</fullName>
    </recommendedName>
</protein>
<dbReference type="PANTHER" id="PTHR10917:SF0">
    <property type="entry name" value="DNA-DIRECTED RNA POLYMERASES I, II, AND III SUBUNIT RPABC3"/>
    <property type="match status" value="1"/>
</dbReference>
<dbReference type="Gene3D" id="2.40.50.140">
    <property type="entry name" value="Nucleic acid-binding proteins"/>
    <property type="match status" value="1"/>
</dbReference>
<organism evidence="5 6">
    <name type="scientific">Penicillium subrubescens</name>
    <dbReference type="NCBI Taxonomy" id="1316194"/>
    <lineage>
        <taxon>Eukaryota</taxon>
        <taxon>Fungi</taxon>
        <taxon>Dikarya</taxon>
        <taxon>Ascomycota</taxon>
        <taxon>Pezizomycotina</taxon>
        <taxon>Eurotiomycetes</taxon>
        <taxon>Eurotiomycetidae</taxon>
        <taxon>Eurotiales</taxon>
        <taxon>Aspergillaceae</taxon>
        <taxon>Penicillium</taxon>
    </lineage>
</organism>
<evidence type="ECO:0000256" key="1">
    <source>
        <dbReference type="ARBA" id="ARBA00004123"/>
    </source>
</evidence>
<comment type="caution">
    <text evidence="5">The sequence shown here is derived from an EMBL/GenBank/DDBJ whole genome shotgun (WGS) entry which is preliminary data.</text>
</comment>
<dbReference type="STRING" id="1316194.A0A1Q5UDF4"/>
<keyword evidence="5" id="KW-0804">Transcription</keyword>
<dbReference type="GO" id="GO:0005736">
    <property type="term" value="C:RNA polymerase I complex"/>
    <property type="evidence" value="ECO:0007669"/>
    <property type="project" value="TreeGrafter"/>
</dbReference>
<dbReference type="GO" id="GO:0005666">
    <property type="term" value="C:RNA polymerase III complex"/>
    <property type="evidence" value="ECO:0007669"/>
    <property type="project" value="TreeGrafter"/>
</dbReference>
<comment type="similarity">
    <text evidence="2 4">Belongs to the eukaryotic RPB8 RNA polymerase subunit family.</text>
</comment>
<sequence length="157" mass="17830">MSDPVLFEDTFTINSINAQKYDRVSRLECENRDKSITFTLDVNTELYPCAVGESVSMAIASTLSLDGKEDSRTSWREVSNGEPSLADDYDYVCHGKVYRFAEGQEKDTMWVHSQNDLLICKNRAVFASFGGLLLYLVGPYNKTNPLRIDHVYLLLKK</sequence>
<dbReference type="GO" id="GO:0003899">
    <property type="term" value="F:DNA-directed RNA polymerase activity"/>
    <property type="evidence" value="ECO:0007669"/>
    <property type="project" value="UniProtKB-UniRule"/>
</dbReference>
<dbReference type="FunFam" id="2.40.50.140:FF:000191">
    <property type="entry name" value="DNA-directed RNA polymerases I, II, and III subunit RPABC3"/>
    <property type="match status" value="1"/>
</dbReference>
<comment type="subcellular location">
    <subcellularLocation>
        <location evidence="1">Nucleus</location>
    </subcellularLocation>
</comment>
<keyword evidence="5" id="KW-0240">DNA-directed RNA polymerase</keyword>
<dbReference type="PANTHER" id="PTHR10917">
    <property type="entry name" value="DNA-DIRECTED RNA POLYMERASES I, II, AND III SUBUNIT RPABC3"/>
    <property type="match status" value="1"/>
</dbReference>
<evidence type="ECO:0000256" key="4">
    <source>
        <dbReference type="PIRNR" id="PIRNR000779"/>
    </source>
</evidence>
<comment type="function">
    <text evidence="4">DNA-dependent RNA polymerase catalyzes the transcription of DNA into RNA using the four ribonucleoside triphosphates as substrates. Common component of RNA polymerases I, II and III which synthesize ribosomal RNA precursors, mRNA precursors and many functional non-coding RNAs, and small RNAs, such as 5S rRNA and tRNAs, respectively.</text>
</comment>
<evidence type="ECO:0000256" key="2">
    <source>
        <dbReference type="ARBA" id="ARBA00008912"/>
    </source>
</evidence>
<reference evidence="5 6" key="1">
    <citation type="submission" date="2016-10" db="EMBL/GenBank/DDBJ databases">
        <title>Genome sequence of the ascomycete fungus Penicillium subrubescens.</title>
        <authorList>
            <person name="De Vries R.P."/>
            <person name="Peng M."/>
            <person name="Dilokpimol A."/>
            <person name="Hilden K."/>
            <person name="Makela M.R."/>
            <person name="Grigoriev I."/>
            <person name="Riley R."/>
            <person name="Granchi Z."/>
        </authorList>
    </citation>
    <scope>NUCLEOTIDE SEQUENCE [LARGE SCALE GENOMIC DNA]</scope>
    <source>
        <strain evidence="5 6">CBS 132785</strain>
    </source>
</reference>
<evidence type="ECO:0000313" key="6">
    <source>
        <dbReference type="Proteomes" id="UP000186955"/>
    </source>
</evidence>